<dbReference type="PROSITE" id="PS50893">
    <property type="entry name" value="ABC_TRANSPORTER_2"/>
    <property type="match status" value="1"/>
</dbReference>
<reference evidence="8 9" key="1">
    <citation type="submission" date="2018-06" db="EMBL/GenBank/DDBJ databases">
        <title>Comparative genomics reveals the genomic features of Rhizophagus irregularis, R. cerebriforme, R. diaphanum and Gigaspora rosea, and their symbiotic lifestyle signature.</title>
        <authorList>
            <person name="Morin E."/>
            <person name="San Clemente H."/>
            <person name="Chen E.C.H."/>
            <person name="De La Providencia I."/>
            <person name="Hainaut M."/>
            <person name="Kuo A."/>
            <person name="Kohler A."/>
            <person name="Murat C."/>
            <person name="Tang N."/>
            <person name="Roy S."/>
            <person name="Loubradou J."/>
            <person name="Henrissat B."/>
            <person name="Grigoriev I.V."/>
            <person name="Corradi N."/>
            <person name="Roux C."/>
            <person name="Martin F.M."/>
        </authorList>
    </citation>
    <scope>NUCLEOTIDE SEQUENCE [LARGE SCALE GENOMIC DNA]</scope>
    <source>
        <strain evidence="8 9">DAOM 194757</strain>
    </source>
</reference>
<keyword evidence="3" id="KW-0547">Nucleotide-binding</keyword>
<evidence type="ECO:0000256" key="3">
    <source>
        <dbReference type="ARBA" id="ARBA00022741"/>
    </source>
</evidence>
<dbReference type="SMART" id="SM00382">
    <property type="entry name" value="AAA"/>
    <property type="match status" value="1"/>
</dbReference>
<keyword evidence="5" id="KW-1133">Transmembrane helix</keyword>
<dbReference type="Pfam" id="PF00005">
    <property type="entry name" value="ABC_tran"/>
    <property type="match status" value="2"/>
</dbReference>
<evidence type="ECO:0000313" key="8">
    <source>
        <dbReference type="EMBL" id="RIB21980.1"/>
    </source>
</evidence>
<protein>
    <submittedName>
        <fullName evidence="8">P-loop containing nucleoside triphosphate hydrolase protein</fullName>
    </submittedName>
</protein>
<dbReference type="InterPro" id="IPR039421">
    <property type="entry name" value="Type_1_exporter"/>
</dbReference>
<dbReference type="Gene3D" id="1.20.1560.10">
    <property type="entry name" value="ABC transporter type 1, transmembrane domain"/>
    <property type="match status" value="1"/>
</dbReference>
<comment type="subcellular location">
    <subcellularLocation>
        <location evidence="1">Membrane</location>
        <topology evidence="1">Multi-pass membrane protein</topology>
    </subcellularLocation>
</comment>
<dbReference type="InterPro" id="IPR017871">
    <property type="entry name" value="ABC_transporter-like_CS"/>
</dbReference>
<dbReference type="PANTHER" id="PTHR43394">
    <property type="entry name" value="ATP-DEPENDENT PERMEASE MDL1, MITOCHONDRIAL"/>
    <property type="match status" value="1"/>
</dbReference>
<dbReference type="EMBL" id="QKWP01000330">
    <property type="protein sequence ID" value="RIB21980.1"/>
    <property type="molecule type" value="Genomic_DNA"/>
</dbReference>
<dbReference type="PANTHER" id="PTHR43394:SF1">
    <property type="entry name" value="ATP-BINDING CASSETTE SUB-FAMILY B MEMBER 10, MITOCHONDRIAL"/>
    <property type="match status" value="1"/>
</dbReference>
<evidence type="ECO:0000256" key="5">
    <source>
        <dbReference type="ARBA" id="ARBA00022989"/>
    </source>
</evidence>
<keyword evidence="8" id="KW-0378">Hydrolase</keyword>
<dbReference type="InterPro" id="IPR027417">
    <property type="entry name" value="P-loop_NTPase"/>
</dbReference>
<evidence type="ECO:0000256" key="6">
    <source>
        <dbReference type="ARBA" id="ARBA00023136"/>
    </source>
</evidence>
<proteinExistence type="predicted"/>
<evidence type="ECO:0000313" key="9">
    <source>
        <dbReference type="Proteomes" id="UP000266673"/>
    </source>
</evidence>
<dbReference type="GO" id="GO:0015421">
    <property type="term" value="F:ABC-type oligopeptide transporter activity"/>
    <property type="evidence" value="ECO:0007669"/>
    <property type="project" value="TreeGrafter"/>
</dbReference>
<keyword evidence="6" id="KW-0472">Membrane</keyword>
<dbReference type="GO" id="GO:0005524">
    <property type="term" value="F:ATP binding"/>
    <property type="evidence" value="ECO:0007669"/>
    <property type="project" value="UniProtKB-KW"/>
</dbReference>
<dbReference type="OrthoDB" id="6500128at2759"/>
<keyword evidence="9" id="KW-1185">Reference proteome</keyword>
<accession>A0A397VHN0</accession>
<dbReference type="InterPro" id="IPR003439">
    <property type="entry name" value="ABC_transporter-like_ATP-bd"/>
</dbReference>
<comment type="caution">
    <text evidence="8">The sequence shown here is derived from an EMBL/GenBank/DDBJ whole genome shotgun (WGS) entry which is preliminary data.</text>
</comment>
<keyword evidence="4" id="KW-0067">ATP-binding</keyword>
<keyword evidence="2" id="KW-0812">Transmembrane</keyword>
<dbReference type="SUPFAM" id="SSF52540">
    <property type="entry name" value="P-loop containing nucleoside triphosphate hydrolases"/>
    <property type="match status" value="1"/>
</dbReference>
<dbReference type="GO" id="GO:0016020">
    <property type="term" value="C:membrane"/>
    <property type="evidence" value="ECO:0007669"/>
    <property type="project" value="UniProtKB-SubCell"/>
</dbReference>
<dbReference type="InterPro" id="IPR003593">
    <property type="entry name" value="AAA+_ATPase"/>
</dbReference>
<dbReference type="PROSITE" id="PS00211">
    <property type="entry name" value="ABC_TRANSPORTER_1"/>
    <property type="match status" value="1"/>
</dbReference>
<evidence type="ECO:0000256" key="2">
    <source>
        <dbReference type="ARBA" id="ARBA00022692"/>
    </source>
</evidence>
<sequence>MFTVYNAIVMGSAFTGYFFAYAPDTVKAKFASNYIMSLLERVPNIDIWCQDGEKIKTIKGHIKFSSVHFHYPTRFNIPVLQGINLEVKPGQYVALVGPSGCGKSTIIGLIERFYQVTNGCLPGQNITQNDLEKVCQEANIHEFIVGLPNSYDTFVGGKGIQLSGGQKQRIAIARALIRNPKILLLDEATSALDSESEKVVQKALDAAAHGRTTLAIAHRLSTIQHADIIFVMKDGKVHEQGTHQELLELQGIYYMMIQRQHLGESNL</sequence>
<dbReference type="AlphaFoldDB" id="A0A397VHN0"/>
<feature type="domain" description="ABC transporter" evidence="7">
    <location>
        <begin position="62"/>
        <end position="259"/>
    </location>
</feature>
<dbReference type="FunFam" id="3.40.50.300:FF:002695">
    <property type="entry name" value="ABC multidrug transporter, putative"/>
    <property type="match status" value="1"/>
</dbReference>
<dbReference type="Gene3D" id="3.40.50.300">
    <property type="entry name" value="P-loop containing nucleotide triphosphate hydrolases"/>
    <property type="match status" value="2"/>
</dbReference>
<dbReference type="STRING" id="44941.A0A397VHN0"/>
<dbReference type="GO" id="GO:0016887">
    <property type="term" value="F:ATP hydrolysis activity"/>
    <property type="evidence" value="ECO:0007669"/>
    <property type="project" value="InterPro"/>
</dbReference>
<evidence type="ECO:0000256" key="4">
    <source>
        <dbReference type="ARBA" id="ARBA00022840"/>
    </source>
</evidence>
<evidence type="ECO:0000259" key="7">
    <source>
        <dbReference type="PROSITE" id="PS50893"/>
    </source>
</evidence>
<gene>
    <name evidence="8" type="ORF">C2G38_2140408</name>
</gene>
<dbReference type="Proteomes" id="UP000266673">
    <property type="component" value="Unassembled WGS sequence"/>
</dbReference>
<organism evidence="8 9">
    <name type="scientific">Gigaspora rosea</name>
    <dbReference type="NCBI Taxonomy" id="44941"/>
    <lineage>
        <taxon>Eukaryota</taxon>
        <taxon>Fungi</taxon>
        <taxon>Fungi incertae sedis</taxon>
        <taxon>Mucoromycota</taxon>
        <taxon>Glomeromycotina</taxon>
        <taxon>Glomeromycetes</taxon>
        <taxon>Diversisporales</taxon>
        <taxon>Gigasporaceae</taxon>
        <taxon>Gigaspora</taxon>
    </lineage>
</organism>
<dbReference type="InterPro" id="IPR036640">
    <property type="entry name" value="ABC1_TM_sf"/>
</dbReference>
<name>A0A397VHN0_9GLOM</name>
<evidence type="ECO:0000256" key="1">
    <source>
        <dbReference type="ARBA" id="ARBA00004141"/>
    </source>
</evidence>